<proteinExistence type="predicted"/>
<sequence>MAGFVLPFSIAFLSIFLNYACVFHLPPTNLVKDPVTTLAMALPLLIIGHAILLLASLLLKRAFQFSILVKALFFTLAATAVFHVILVLFGASLTHDVYNTGLFAAYLAVMTVMTAFQTLAPSAGQIWIKVFLQHCPTTTYEIYAYTQVICTLIGAWIGAVVLPLDWDRDWQKWPISCVVSTFLGHFVGVVTGFVWSSLKLLFSKKKSD</sequence>
<dbReference type="Pfam" id="PF06699">
    <property type="entry name" value="PIG-F"/>
    <property type="match status" value="1"/>
</dbReference>
<keyword evidence="7 8" id="KW-0472">Membrane</keyword>
<evidence type="ECO:0000313" key="9">
    <source>
        <dbReference type="EMBL" id="ORX44944.1"/>
    </source>
</evidence>
<dbReference type="STRING" id="101127.A0A1X2G4Q5"/>
<dbReference type="GO" id="GO:0005789">
    <property type="term" value="C:endoplasmic reticulum membrane"/>
    <property type="evidence" value="ECO:0007669"/>
    <property type="project" value="UniProtKB-SubCell"/>
</dbReference>
<evidence type="ECO:0000313" key="10">
    <source>
        <dbReference type="Proteomes" id="UP000242146"/>
    </source>
</evidence>
<feature type="transmembrane region" description="Helical" evidence="8">
    <location>
        <begin position="142"/>
        <end position="162"/>
    </location>
</feature>
<evidence type="ECO:0000256" key="8">
    <source>
        <dbReference type="SAM" id="Phobius"/>
    </source>
</evidence>
<protein>
    <recommendedName>
        <fullName evidence="11">Glycosylphosphatidylinositol anchor biosynthesis protein 11</fullName>
    </recommendedName>
</protein>
<dbReference type="GO" id="GO:0006506">
    <property type="term" value="P:GPI anchor biosynthetic process"/>
    <property type="evidence" value="ECO:0007669"/>
    <property type="project" value="UniProtKB-UniPathway"/>
</dbReference>
<keyword evidence="4 8" id="KW-0812">Transmembrane</keyword>
<dbReference type="OrthoDB" id="17366at2759"/>
<feature type="transmembrane region" description="Helical" evidence="8">
    <location>
        <begin position="182"/>
        <end position="202"/>
    </location>
</feature>
<dbReference type="UniPathway" id="UPA00196"/>
<dbReference type="InterPro" id="IPR009580">
    <property type="entry name" value="GPI_biosynthesis_protein_Pig-F"/>
</dbReference>
<dbReference type="AlphaFoldDB" id="A0A1X2G4Q5"/>
<keyword evidence="5" id="KW-0256">Endoplasmic reticulum</keyword>
<comment type="caution">
    <text evidence="9">The sequence shown here is derived from an EMBL/GenBank/DDBJ whole genome shotgun (WGS) entry which is preliminary data.</text>
</comment>
<feature type="transmembrane region" description="Helical" evidence="8">
    <location>
        <begin position="71"/>
        <end position="91"/>
    </location>
</feature>
<dbReference type="Proteomes" id="UP000242146">
    <property type="component" value="Unassembled WGS sequence"/>
</dbReference>
<keyword evidence="10" id="KW-1185">Reference proteome</keyword>
<evidence type="ECO:0000256" key="4">
    <source>
        <dbReference type="ARBA" id="ARBA00022692"/>
    </source>
</evidence>
<gene>
    <name evidence="9" type="ORF">DM01DRAFT_1177664</name>
</gene>
<organism evidence="9 10">
    <name type="scientific">Hesseltinella vesiculosa</name>
    <dbReference type="NCBI Taxonomy" id="101127"/>
    <lineage>
        <taxon>Eukaryota</taxon>
        <taxon>Fungi</taxon>
        <taxon>Fungi incertae sedis</taxon>
        <taxon>Mucoromycota</taxon>
        <taxon>Mucoromycotina</taxon>
        <taxon>Mucoromycetes</taxon>
        <taxon>Mucorales</taxon>
        <taxon>Cunninghamellaceae</taxon>
        <taxon>Hesseltinella</taxon>
    </lineage>
</organism>
<dbReference type="EMBL" id="MCGT01000045">
    <property type="protein sequence ID" value="ORX44944.1"/>
    <property type="molecule type" value="Genomic_DNA"/>
</dbReference>
<comment type="pathway">
    <text evidence="2">Glycolipid biosynthesis; glycosylphosphatidylinositol-anchor biosynthesis.</text>
</comment>
<name>A0A1X2G4Q5_9FUNG</name>
<reference evidence="9 10" key="1">
    <citation type="submission" date="2016-07" db="EMBL/GenBank/DDBJ databases">
        <title>Pervasive Adenine N6-methylation of Active Genes in Fungi.</title>
        <authorList>
            <consortium name="DOE Joint Genome Institute"/>
            <person name="Mondo S.J."/>
            <person name="Dannebaum R.O."/>
            <person name="Kuo R.C."/>
            <person name="Labutti K."/>
            <person name="Haridas S."/>
            <person name="Kuo A."/>
            <person name="Salamov A."/>
            <person name="Ahrendt S.R."/>
            <person name="Lipzen A."/>
            <person name="Sullivan W."/>
            <person name="Andreopoulos W.B."/>
            <person name="Clum A."/>
            <person name="Lindquist E."/>
            <person name="Daum C."/>
            <person name="Ramamoorthy G.K."/>
            <person name="Gryganskyi A."/>
            <person name="Culley D."/>
            <person name="Magnuson J.K."/>
            <person name="James T.Y."/>
            <person name="O'Malley M.A."/>
            <person name="Stajich J.E."/>
            <person name="Spatafora J.W."/>
            <person name="Visel A."/>
            <person name="Grigoriev I.V."/>
        </authorList>
    </citation>
    <scope>NUCLEOTIDE SEQUENCE [LARGE SCALE GENOMIC DNA]</scope>
    <source>
        <strain evidence="9 10">NRRL 3301</strain>
    </source>
</reference>
<keyword evidence="3" id="KW-0337">GPI-anchor biosynthesis</keyword>
<feature type="transmembrane region" description="Helical" evidence="8">
    <location>
        <begin position="103"/>
        <end position="121"/>
    </location>
</feature>
<feature type="transmembrane region" description="Helical" evidence="8">
    <location>
        <begin position="38"/>
        <end position="59"/>
    </location>
</feature>
<accession>A0A1X2G4Q5</accession>
<comment type="subcellular location">
    <subcellularLocation>
        <location evidence="1">Endoplasmic reticulum membrane</location>
        <topology evidence="1">Multi-pass membrane protein</topology>
    </subcellularLocation>
</comment>
<evidence type="ECO:0008006" key="11">
    <source>
        <dbReference type="Google" id="ProtNLM"/>
    </source>
</evidence>
<evidence type="ECO:0000256" key="7">
    <source>
        <dbReference type="ARBA" id="ARBA00023136"/>
    </source>
</evidence>
<evidence type="ECO:0000256" key="1">
    <source>
        <dbReference type="ARBA" id="ARBA00004477"/>
    </source>
</evidence>
<evidence type="ECO:0000256" key="2">
    <source>
        <dbReference type="ARBA" id="ARBA00004687"/>
    </source>
</evidence>
<keyword evidence="6 8" id="KW-1133">Transmembrane helix</keyword>
<evidence type="ECO:0000256" key="6">
    <source>
        <dbReference type="ARBA" id="ARBA00022989"/>
    </source>
</evidence>
<evidence type="ECO:0000256" key="3">
    <source>
        <dbReference type="ARBA" id="ARBA00022502"/>
    </source>
</evidence>
<evidence type="ECO:0000256" key="5">
    <source>
        <dbReference type="ARBA" id="ARBA00022824"/>
    </source>
</evidence>